<dbReference type="Pfam" id="PF13646">
    <property type="entry name" value="HEAT_2"/>
    <property type="match status" value="1"/>
</dbReference>
<dbReference type="Gene3D" id="1.25.10.10">
    <property type="entry name" value="Leucine-rich Repeat Variant"/>
    <property type="match status" value="1"/>
</dbReference>
<protein>
    <submittedName>
        <fullName evidence="1">HEAT repeat protein</fullName>
    </submittedName>
</protein>
<sequence length="359" mass="42361">MYIYIGYKILNENRTNKKLKKLDRTLGVSISNELDNFKYNKKIDVDAINKIKKKSKRKLNARYLCENLIMRLNEEKKIIIEFVNKSDILGEVLKSRQEQEYDIAYKIKYIGEFKIDGYYDYIIERCTDNSIYIQIDSLRTLSKLGNIDYFIKGLIKIINSTSVIHEKVLIDSINSFEGNVKELNRRFERELLNNHSNNKFSEIILKYFKENRYIEVKDIVLKLLEEKYLDKEIKIACIKYLIDIKDENIKSELILLSRSEEWEIRALSVVSLGSYCEDEDVIVVLEKALTDENWYVRQNSAKSLYNLIKDKEKILSIIYGKDKYASDAMLTILSEVDNLEKYLLDSSIDYDLSIKELVN</sequence>
<comment type="caution">
    <text evidence="1">The sequence shown here is derived from an EMBL/GenBank/DDBJ whole genome shotgun (WGS) entry which is preliminary data.</text>
</comment>
<dbReference type="Proteomes" id="UP000010420">
    <property type="component" value="Unassembled WGS sequence"/>
</dbReference>
<name>L1QK73_9CLOT</name>
<dbReference type="InterPro" id="IPR016024">
    <property type="entry name" value="ARM-type_fold"/>
</dbReference>
<dbReference type="AlphaFoldDB" id="L1QK73"/>
<evidence type="ECO:0000313" key="1">
    <source>
        <dbReference type="EMBL" id="EKY28363.1"/>
    </source>
</evidence>
<evidence type="ECO:0000313" key="2">
    <source>
        <dbReference type="Proteomes" id="UP000010420"/>
    </source>
</evidence>
<dbReference type="InterPro" id="IPR011989">
    <property type="entry name" value="ARM-like"/>
</dbReference>
<dbReference type="RefSeq" id="WP_005211468.1">
    <property type="nucleotide sequence ID" value="NZ_KB291617.1"/>
</dbReference>
<dbReference type="eggNOG" id="COG1413">
    <property type="taxonomic scope" value="Bacteria"/>
</dbReference>
<proteinExistence type="predicted"/>
<dbReference type="HOGENOM" id="CLU_065966_0_0_9"/>
<reference evidence="1 2" key="1">
    <citation type="submission" date="2012-05" db="EMBL/GenBank/DDBJ databases">
        <authorList>
            <person name="Weinstock G."/>
            <person name="Sodergren E."/>
            <person name="Lobos E.A."/>
            <person name="Fulton L."/>
            <person name="Fulton R."/>
            <person name="Courtney L."/>
            <person name="Fronick C."/>
            <person name="O'Laughlin M."/>
            <person name="Godfrey J."/>
            <person name="Wilson R.M."/>
            <person name="Miner T."/>
            <person name="Farmer C."/>
            <person name="Delehaunty K."/>
            <person name="Cordes M."/>
            <person name="Minx P."/>
            <person name="Tomlinson C."/>
            <person name="Chen J."/>
            <person name="Wollam A."/>
            <person name="Pepin K.H."/>
            <person name="Bhonagiri V."/>
            <person name="Zhang X."/>
            <person name="Suruliraj S."/>
            <person name="Warren W."/>
            <person name="Mitreva M."/>
            <person name="Mardis E.R."/>
            <person name="Wilson R.K."/>
        </authorList>
    </citation>
    <scope>NUCLEOTIDE SEQUENCE [LARGE SCALE GENOMIC DNA]</scope>
    <source>
        <strain evidence="1 2">DSM 1785</strain>
    </source>
</reference>
<dbReference type="EMBL" id="AMEZ01000025">
    <property type="protein sequence ID" value="EKY28363.1"/>
    <property type="molecule type" value="Genomic_DNA"/>
</dbReference>
<organism evidence="1 2">
    <name type="scientific">Clostridium celatum DSM 1785</name>
    <dbReference type="NCBI Taxonomy" id="545697"/>
    <lineage>
        <taxon>Bacteria</taxon>
        <taxon>Bacillati</taxon>
        <taxon>Bacillota</taxon>
        <taxon>Clostridia</taxon>
        <taxon>Eubacteriales</taxon>
        <taxon>Clostridiaceae</taxon>
        <taxon>Clostridium</taxon>
    </lineage>
</organism>
<dbReference type="SUPFAM" id="SSF48371">
    <property type="entry name" value="ARM repeat"/>
    <property type="match status" value="1"/>
</dbReference>
<dbReference type="STRING" id="545697.HMPREF0216_00885"/>
<accession>L1QK73</accession>
<keyword evidence="2" id="KW-1185">Reference proteome</keyword>
<dbReference type="PATRIC" id="fig|545697.3.peg.872"/>
<gene>
    <name evidence="1" type="ORF">HMPREF0216_00885</name>
</gene>